<sequence>MRDLDAFIQWLIAAPLWIQAPIVFVVLVVLCVGIAMVWQRLIDVVGIRLGRRIAGIRQRKLAKPRPSGLQDHTGRSGQQVRIVLDTAPTDRFGRG</sequence>
<feature type="region of interest" description="Disordered" evidence="1">
    <location>
        <begin position="64"/>
        <end position="95"/>
    </location>
</feature>
<keyword evidence="2" id="KW-0812">Transmembrane</keyword>
<keyword evidence="2" id="KW-1133">Transmembrane helix</keyword>
<dbReference type="EMBL" id="CP033896">
    <property type="protein sequence ID" value="AZA14073.1"/>
    <property type="molecule type" value="Genomic_DNA"/>
</dbReference>
<dbReference type="KEGG" id="ccho:CCHOA_08420"/>
<evidence type="ECO:0000313" key="3">
    <source>
        <dbReference type="EMBL" id="AZA14073.1"/>
    </source>
</evidence>
<gene>
    <name evidence="3" type="ORF">CCHOA_08420</name>
</gene>
<proteinExistence type="predicted"/>
<feature type="transmembrane region" description="Helical" evidence="2">
    <location>
        <begin position="16"/>
        <end position="38"/>
    </location>
</feature>
<evidence type="ECO:0000313" key="4">
    <source>
        <dbReference type="Proteomes" id="UP000269019"/>
    </source>
</evidence>
<protein>
    <submittedName>
        <fullName evidence="3">Uncharacterized protein</fullName>
    </submittedName>
</protein>
<organism evidence="3 4">
    <name type="scientific">Corynebacterium choanae</name>
    <dbReference type="NCBI Taxonomy" id="1862358"/>
    <lineage>
        <taxon>Bacteria</taxon>
        <taxon>Bacillati</taxon>
        <taxon>Actinomycetota</taxon>
        <taxon>Actinomycetes</taxon>
        <taxon>Mycobacteriales</taxon>
        <taxon>Corynebacteriaceae</taxon>
        <taxon>Corynebacterium</taxon>
    </lineage>
</organism>
<keyword evidence="2" id="KW-0472">Membrane</keyword>
<evidence type="ECO:0000256" key="1">
    <source>
        <dbReference type="SAM" id="MobiDB-lite"/>
    </source>
</evidence>
<reference evidence="3 4" key="1">
    <citation type="submission" date="2018-11" db="EMBL/GenBank/DDBJ databases">
        <authorList>
            <person name="Kleinhagauer T."/>
            <person name="Glaeser S.P."/>
            <person name="Spergser J."/>
            <person name="Ruckert C."/>
            <person name="Kaempfer P."/>
            <person name="Busse H.-J."/>
        </authorList>
    </citation>
    <scope>NUCLEOTIDE SEQUENCE [LARGE SCALE GENOMIC DNA]</scope>
    <source>
        <strain evidence="3 4">200CH</strain>
    </source>
</reference>
<dbReference type="RefSeq" id="WP_123928997.1">
    <property type="nucleotide sequence ID" value="NZ_CP033896.1"/>
</dbReference>
<dbReference type="AlphaFoldDB" id="A0A3G6J8H3"/>
<keyword evidence="4" id="KW-1185">Reference proteome</keyword>
<evidence type="ECO:0000256" key="2">
    <source>
        <dbReference type="SAM" id="Phobius"/>
    </source>
</evidence>
<accession>A0A3G6J8H3</accession>
<dbReference type="Proteomes" id="UP000269019">
    <property type="component" value="Chromosome"/>
</dbReference>
<name>A0A3G6J8H3_9CORY</name>